<protein>
    <submittedName>
        <fullName evidence="1">Uncharacterized protein</fullName>
    </submittedName>
</protein>
<reference evidence="1" key="1">
    <citation type="journal article" date="2020" name="mSystems">
        <title>Genome- and Community-Level Interaction Insights into Carbon Utilization and Element Cycling Functions of Hydrothermarchaeota in Hydrothermal Sediment.</title>
        <authorList>
            <person name="Zhou Z."/>
            <person name="Liu Y."/>
            <person name="Xu W."/>
            <person name="Pan J."/>
            <person name="Luo Z.H."/>
            <person name="Li M."/>
        </authorList>
    </citation>
    <scope>NUCLEOTIDE SEQUENCE [LARGE SCALE GENOMIC DNA]</scope>
    <source>
        <strain evidence="1">SpSt-81</strain>
    </source>
</reference>
<dbReference type="AlphaFoldDB" id="A0A7C3RIY2"/>
<accession>A0A7C3RIY2</accession>
<name>A0A7C3RIY2_DICTH</name>
<proteinExistence type="predicted"/>
<sequence length="143" mass="17284">MKKILEIYLNLLDIILNEFSSIVEYGEIIYTQSQEPLKLRIYFYDESFLDIFYSKSGKYSYHWERRFIDNSIYRHDNAPHRNWEKVKTFPKHFHNGLEEDVIESYISDDPEEAIRDFLNFIRGKILKKNDLGIDYGNISEKKD</sequence>
<gene>
    <name evidence="1" type="ORF">ENW00_07320</name>
</gene>
<dbReference type="Pfam" id="PF20126">
    <property type="entry name" value="TumE"/>
    <property type="match status" value="1"/>
</dbReference>
<comment type="caution">
    <text evidence="1">The sequence shown here is derived from an EMBL/GenBank/DDBJ whole genome shotgun (WGS) entry which is preliminary data.</text>
</comment>
<dbReference type="InterPro" id="IPR045397">
    <property type="entry name" value="TumE-like"/>
</dbReference>
<dbReference type="EMBL" id="DTIN01000030">
    <property type="protein sequence ID" value="HFX13938.1"/>
    <property type="molecule type" value="Genomic_DNA"/>
</dbReference>
<organism evidence="1">
    <name type="scientific">Dictyoglomus thermophilum</name>
    <dbReference type="NCBI Taxonomy" id="14"/>
    <lineage>
        <taxon>Bacteria</taxon>
        <taxon>Pseudomonadati</taxon>
        <taxon>Dictyoglomota</taxon>
        <taxon>Dictyoglomia</taxon>
        <taxon>Dictyoglomales</taxon>
        <taxon>Dictyoglomaceae</taxon>
        <taxon>Dictyoglomus</taxon>
    </lineage>
</organism>
<evidence type="ECO:0000313" key="1">
    <source>
        <dbReference type="EMBL" id="HFX13938.1"/>
    </source>
</evidence>